<keyword evidence="10 23" id="KW-1133">Transmembrane helix</keyword>
<evidence type="ECO:0000256" key="4">
    <source>
        <dbReference type="ARBA" id="ARBA00007658"/>
    </source>
</evidence>
<evidence type="ECO:0000256" key="13">
    <source>
        <dbReference type="ARBA" id="ARBA00023157"/>
    </source>
</evidence>
<dbReference type="GO" id="GO:0005783">
    <property type="term" value="C:endoplasmic reticulum"/>
    <property type="evidence" value="ECO:0007669"/>
    <property type="project" value="TreeGrafter"/>
</dbReference>
<evidence type="ECO:0000256" key="7">
    <source>
        <dbReference type="ARBA" id="ARBA00022801"/>
    </source>
</evidence>
<keyword evidence="11" id="KW-0333">Golgi apparatus</keyword>
<feature type="active site" evidence="18">
    <location>
        <position position="464"/>
    </location>
</feature>
<comment type="similarity">
    <text evidence="4 21">Belongs to the glycosyl hydrolase 47 family.</text>
</comment>
<evidence type="ECO:0000256" key="17">
    <source>
        <dbReference type="ARBA" id="ARBA00048605"/>
    </source>
</evidence>
<evidence type="ECO:0000256" key="3">
    <source>
        <dbReference type="ARBA" id="ARBA00004922"/>
    </source>
</evidence>
<feature type="binding site" evidence="19">
    <location>
        <position position="681"/>
    </location>
    <ligand>
        <name>Ca(2+)</name>
        <dbReference type="ChEBI" id="CHEBI:29108"/>
    </ligand>
</feature>
<evidence type="ECO:0000256" key="11">
    <source>
        <dbReference type="ARBA" id="ARBA00023034"/>
    </source>
</evidence>
<dbReference type="Proteomes" id="UP000286415">
    <property type="component" value="Unassembled WGS sequence"/>
</dbReference>
<dbReference type="PANTHER" id="PTHR11742">
    <property type="entry name" value="MANNOSYL-OLIGOSACCHARIDE ALPHA-1,2-MANNOSIDASE-RELATED"/>
    <property type="match status" value="1"/>
</dbReference>
<evidence type="ECO:0000256" key="23">
    <source>
        <dbReference type="SAM" id="Phobius"/>
    </source>
</evidence>
<feature type="active site" description="Proton donor" evidence="18">
    <location>
        <position position="570"/>
    </location>
</feature>
<accession>A0A8T1M4R5</accession>
<dbReference type="GO" id="GO:0004571">
    <property type="term" value="F:mannosyl-oligosaccharide 1,2-alpha-mannosidase activity"/>
    <property type="evidence" value="ECO:0007669"/>
    <property type="project" value="UniProtKB-EC"/>
</dbReference>
<dbReference type="GO" id="GO:0000139">
    <property type="term" value="C:Golgi membrane"/>
    <property type="evidence" value="ECO:0007669"/>
    <property type="project" value="UniProtKB-SubCell"/>
</dbReference>
<evidence type="ECO:0000256" key="21">
    <source>
        <dbReference type="RuleBase" id="RU361193"/>
    </source>
</evidence>
<keyword evidence="5 23" id="KW-0812">Transmembrane</keyword>
<sequence length="715" mass="80420">MDYTAQFLFTKEVTTSKTLEWPGFNEALSHEHVSIFAQSSVTFILSRVTRSWVILQIGAGSPMRLVVRQLRCRRILVPACIISLIICTFAVYQNLGSLEQTDKSVNRLRNSQMPTVPLEPVEHLARNLQHPQERADGGLVEQPRRQLVPPKHPLEQEIDSIPIPQVREKVDPGSTGERNPPDANKDQQVEQPGGGQFGKMKDAELIPRSDVGQPQIKPSPTNRGTPITNEEVKGGEPKNATLVAIRNQLREMTSHAWRSYMKHARGHNELKPVSLVGHQPFVLGSLPMGATIVDALDTLYMMDLKEEFIEARNYVAEELNFDQPSLVSVFEFTIRYLGGLLTAYTFTLDKVFLDKAVFLAKRLLPAFETPTKLPMSLINLRTGKGQMFTWSAGRCALLAEVGTLHMEFRYLSELTGDPIYAQKVHCIRDILNALKDPKAPFFNHVNHRQLQWCSSTAGLSGTSDSFYEYLLKEWIRTNRQDAQARQMYDAGIKALDEHGLFKISDGGHLYIGTYTSSGVSNTMDHLACFAGGMFVLGATSPQDPWFQRGVEITRTCNYTYAASVTQLGPESFTFDSGVEGVPLKSGHKPYLLRPETVESYFYLWRFTKDEAYRIAALKVVQALEKYARTPGGYSGLKDVNSPEAGHDDVQQSFFIAETLKYLYLIFSEDTLFPLDRWVFNSEGHPLPVHNEVWLGNDIWPKPFAQPTSCSRLSGH</sequence>
<evidence type="ECO:0000256" key="8">
    <source>
        <dbReference type="ARBA" id="ARBA00022837"/>
    </source>
</evidence>
<evidence type="ECO:0000313" key="25">
    <source>
        <dbReference type="Proteomes" id="UP000286415"/>
    </source>
</evidence>
<comment type="catalytic activity">
    <reaction evidence="17">
        <text>N(4)-(alpha-D-Man-(1-&gt;2)-alpha-D-Man-(1-&gt;2)-alpha-D-Man-(1-&gt;3)-[alpha-D-Man-(1-&gt;2)-alpha-D-Man-(1-&gt;3)-[alpha-D-Man-(1-&gt;2)-alpha-D-Man-(1-&gt;6)]-alpha-D-Man-(1-&gt;6)]-beta-D-Man-(1-&gt;4)-beta-D-GlcNAc-(1-&gt;4)-beta-D-GlcNAc)-L-asparaginyl-[protein] (N-glucan mannose isomer 9A1,2,3B1,2,3) + 4 H2O = N(4)-(alpha-D-Man-(1-&gt;3)-[alpha-D-Man-(1-&gt;3)-[alpha-D-Man-(1-&gt;6)]-alpha-D-Man-(1-&gt;6)]-beta-D-Man-(1-&gt;4)-beta-D-GlcNAc-(1-&gt;4)-beta-D-GlcNAc)-L-asparaginyl-[protein] (N-glucan mannose isomer 5A1,2) + 4 beta-D-mannose</text>
        <dbReference type="Rhea" id="RHEA:56008"/>
        <dbReference type="Rhea" id="RHEA-COMP:14356"/>
        <dbReference type="Rhea" id="RHEA-COMP:14367"/>
        <dbReference type="ChEBI" id="CHEBI:15377"/>
        <dbReference type="ChEBI" id="CHEBI:28563"/>
        <dbReference type="ChEBI" id="CHEBI:59087"/>
        <dbReference type="ChEBI" id="CHEBI:139493"/>
        <dbReference type="EC" id="3.2.1.113"/>
    </reaction>
</comment>
<dbReference type="InterPro" id="IPR012341">
    <property type="entry name" value="6hp_glycosidase-like_sf"/>
</dbReference>
<evidence type="ECO:0000256" key="19">
    <source>
        <dbReference type="PIRSR" id="PIRSR601382-2"/>
    </source>
</evidence>
<dbReference type="PRINTS" id="PR00747">
    <property type="entry name" value="GLYHDRLASE47"/>
</dbReference>
<dbReference type="InterPro" id="IPR036026">
    <property type="entry name" value="Seven-hairpin_glycosidases"/>
</dbReference>
<keyword evidence="12 23" id="KW-0472">Membrane</keyword>
<evidence type="ECO:0000256" key="20">
    <source>
        <dbReference type="PIRSR" id="PIRSR601382-3"/>
    </source>
</evidence>
<evidence type="ECO:0000256" key="15">
    <source>
        <dbReference type="ARBA" id="ARBA00023295"/>
    </source>
</evidence>
<feature type="active site" description="Proton donor" evidence="18">
    <location>
        <position position="331"/>
    </location>
</feature>
<dbReference type="OrthoDB" id="8118055at2759"/>
<keyword evidence="15 21" id="KW-0326">Glycosidase</keyword>
<keyword evidence="8 19" id="KW-0106">Calcium</keyword>
<protein>
    <recommendedName>
        <fullName evidence="21">alpha-1,2-Mannosidase</fullName>
        <ecNumber evidence="21">3.2.1.-</ecNumber>
    </recommendedName>
</protein>
<feature type="compositionally biased region" description="Polar residues" evidence="22">
    <location>
        <begin position="216"/>
        <end position="228"/>
    </location>
</feature>
<feature type="region of interest" description="Disordered" evidence="22">
    <location>
        <begin position="148"/>
        <end position="234"/>
    </location>
</feature>
<name>A0A8T1M4R5_CLOSI</name>
<evidence type="ECO:0000256" key="18">
    <source>
        <dbReference type="PIRSR" id="PIRSR601382-1"/>
    </source>
</evidence>
<dbReference type="FunFam" id="1.50.10.10:FF:000017">
    <property type="entry name" value="alpha-1,2-Mannosidase"/>
    <property type="match status" value="1"/>
</dbReference>
<comment type="caution">
    <text evidence="24">The sequence shown here is derived from an EMBL/GenBank/DDBJ whole genome shotgun (WGS) entry which is preliminary data.</text>
</comment>
<comment type="cofactor">
    <cofactor evidence="1 19">
        <name>Ca(2+)</name>
        <dbReference type="ChEBI" id="CHEBI:29108"/>
    </cofactor>
</comment>
<evidence type="ECO:0000256" key="1">
    <source>
        <dbReference type="ARBA" id="ARBA00001913"/>
    </source>
</evidence>
<feature type="compositionally biased region" description="Basic and acidic residues" evidence="22">
    <location>
        <begin position="179"/>
        <end position="188"/>
    </location>
</feature>
<dbReference type="InterPro" id="IPR050749">
    <property type="entry name" value="Glycosyl_Hydrolase_47"/>
</dbReference>
<keyword evidence="13 20" id="KW-1015">Disulfide bond</keyword>
<feature type="active site" evidence="18">
    <location>
        <position position="595"/>
    </location>
</feature>
<reference evidence="24 25" key="2">
    <citation type="journal article" date="2021" name="Genomics">
        <title>High-quality reference genome for Clonorchis sinensis.</title>
        <authorList>
            <person name="Young N.D."/>
            <person name="Stroehlein A.J."/>
            <person name="Kinkar L."/>
            <person name="Wang T."/>
            <person name="Sohn W.M."/>
            <person name="Chang B.C.H."/>
            <person name="Kaur P."/>
            <person name="Weisz D."/>
            <person name="Dudchenko O."/>
            <person name="Aiden E.L."/>
            <person name="Korhonen P.K."/>
            <person name="Gasser R.B."/>
        </authorList>
    </citation>
    <scope>NUCLEOTIDE SEQUENCE [LARGE SCALE GENOMIC DNA]</scope>
    <source>
        <strain evidence="24">Cs-k2</strain>
    </source>
</reference>
<dbReference type="SUPFAM" id="SSF48225">
    <property type="entry name" value="Seven-hairpin glycosidases"/>
    <property type="match status" value="1"/>
</dbReference>
<keyword evidence="9" id="KW-0735">Signal-anchor</keyword>
<dbReference type="AlphaFoldDB" id="A0A8T1M4R5"/>
<evidence type="ECO:0000256" key="16">
    <source>
        <dbReference type="ARBA" id="ARBA00047669"/>
    </source>
</evidence>
<proteinExistence type="inferred from homology"/>
<keyword evidence="7 21" id="KW-0378">Hydrolase</keyword>
<comment type="subcellular location">
    <subcellularLocation>
        <location evidence="2">Golgi apparatus membrane</location>
        <topology evidence="2">Single-pass type II membrane protein</topology>
    </subcellularLocation>
</comment>
<dbReference type="EMBL" id="NIRI02000056">
    <property type="protein sequence ID" value="KAG5444120.1"/>
    <property type="molecule type" value="Genomic_DNA"/>
</dbReference>
<dbReference type="Gene3D" id="1.50.10.10">
    <property type="match status" value="1"/>
</dbReference>
<evidence type="ECO:0000256" key="10">
    <source>
        <dbReference type="ARBA" id="ARBA00022989"/>
    </source>
</evidence>
<keyword evidence="6 19" id="KW-0479">Metal-binding</keyword>
<evidence type="ECO:0000256" key="14">
    <source>
        <dbReference type="ARBA" id="ARBA00023180"/>
    </source>
</evidence>
<feature type="disulfide bond" evidence="20">
    <location>
        <begin position="528"/>
        <end position="556"/>
    </location>
</feature>
<dbReference type="GO" id="GO:0005975">
    <property type="term" value="P:carbohydrate metabolic process"/>
    <property type="evidence" value="ECO:0007669"/>
    <property type="project" value="InterPro"/>
</dbReference>
<evidence type="ECO:0000256" key="9">
    <source>
        <dbReference type="ARBA" id="ARBA00022968"/>
    </source>
</evidence>
<gene>
    <name evidence="24" type="ORF">CSKR_101606</name>
</gene>
<dbReference type="GO" id="GO:0006491">
    <property type="term" value="P:N-glycan processing"/>
    <property type="evidence" value="ECO:0007669"/>
    <property type="project" value="UniProtKB-ARBA"/>
</dbReference>
<evidence type="ECO:0000256" key="22">
    <source>
        <dbReference type="SAM" id="MobiDB-lite"/>
    </source>
</evidence>
<comment type="catalytic activity">
    <reaction evidence="16">
        <text>N(4)-(alpha-D-Man-(1-&gt;2)-alpha-D-Man-(1-&gt;2)-alpha-D-Man-(1-&gt;3)-[alpha-D-Man-(1-&gt;3)-[alpha-D-Man-(1-&gt;2)-alpha-D-Man-(1-&gt;6)]-alpha-D-Man-(1-&gt;6)]-beta-D-Man-(1-&gt;4)-beta-D-GlcNAc-(1-&gt;4)-beta-D-GlcNAc)-L-asparaginyl-[protein] (N-glucan mannose isomer 8A1,2,3B1,3) + 3 H2O = N(4)-(alpha-D-Man-(1-&gt;3)-[alpha-D-Man-(1-&gt;3)-[alpha-D-Man-(1-&gt;6)]-alpha-D-Man-(1-&gt;6)]-beta-D-Man-(1-&gt;4)-beta-D-GlcNAc-(1-&gt;4)-beta-D-GlcNAc)-L-asparaginyl-[protein] (N-glucan mannose isomer 5A1,2) + 3 beta-D-mannose</text>
        <dbReference type="Rhea" id="RHEA:56028"/>
        <dbReference type="Rhea" id="RHEA-COMP:14358"/>
        <dbReference type="Rhea" id="RHEA-COMP:14367"/>
        <dbReference type="ChEBI" id="CHEBI:15377"/>
        <dbReference type="ChEBI" id="CHEBI:28563"/>
        <dbReference type="ChEBI" id="CHEBI:59087"/>
        <dbReference type="ChEBI" id="CHEBI:60628"/>
        <dbReference type="EC" id="3.2.1.113"/>
    </reaction>
</comment>
<dbReference type="GO" id="GO:0005509">
    <property type="term" value="F:calcium ion binding"/>
    <property type="evidence" value="ECO:0007669"/>
    <property type="project" value="InterPro"/>
</dbReference>
<evidence type="ECO:0000256" key="12">
    <source>
        <dbReference type="ARBA" id="ARBA00023136"/>
    </source>
</evidence>
<evidence type="ECO:0000256" key="6">
    <source>
        <dbReference type="ARBA" id="ARBA00022723"/>
    </source>
</evidence>
<keyword evidence="14" id="KW-0325">Glycoprotein</keyword>
<reference evidence="24 25" key="1">
    <citation type="journal article" date="2018" name="Biotechnol. Adv.">
        <title>Improved genomic resources and new bioinformatic workflow for the carcinogenic parasite Clonorchis sinensis: Biotechnological implications.</title>
        <authorList>
            <person name="Wang D."/>
            <person name="Korhonen P.K."/>
            <person name="Gasser R.B."/>
            <person name="Young N.D."/>
        </authorList>
    </citation>
    <scope>NUCLEOTIDE SEQUENCE [LARGE SCALE GENOMIC DNA]</scope>
    <source>
        <strain evidence="24">Cs-k2</strain>
    </source>
</reference>
<comment type="pathway">
    <text evidence="3">Protein modification; protein glycosylation.</text>
</comment>
<dbReference type="EC" id="3.2.1.-" evidence="21"/>
<dbReference type="InterPro" id="IPR001382">
    <property type="entry name" value="Glyco_hydro_47"/>
</dbReference>
<feature type="transmembrane region" description="Helical" evidence="23">
    <location>
        <begin position="75"/>
        <end position="95"/>
    </location>
</feature>
<evidence type="ECO:0000313" key="24">
    <source>
        <dbReference type="EMBL" id="KAG5444120.1"/>
    </source>
</evidence>
<evidence type="ECO:0000256" key="2">
    <source>
        <dbReference type="ARBA" id="ARBA00004323"/>
    </source>
</evidence>
<keyword evidence="25" id="KW-1185">Reference proteome</keyword>
<evidence type="ECO:0000256" key="5">
    <source>
        <dbReference type="ARBA" id="ARBA00022692"/>
    </source>
</evidence>
<dbReference type="Pfam" id="PF01532">
    <property type="entry name" value="Glyco_hydro_47"/>
    <property type="match status" value="1"/>
</dbReference>
<organism evidence="24 25">
    <name type="scientific">Clonorchis sinensis</name>
    <name type="common">Chinese liver fluke</name>
    <dbReference type="NCBI Taxonomy" id="79923"/>
    <lineage>
        <taxon>Eukaryota</taxon>
        <taxon>Metazoa</taxon>
        <taxon>Spiralia</taxon>
        <taxon>Lophotrochozoa</taxon>
        <taxon>Platyhelminthes</taxon>
        <taxon>Trematoda</taxon>
        <taxon>Digenea</taxon>
        <taxon>Opisthorchiida</taxon>
        <taxon>Opisthorchiata</taxon>
        <taxon>Opisthorchiidae</taxon>
        <taxon>Clonorchis</taxon>
    </lineage>
</organism>
<dbReference type="PANTHER" id="PTHR11742:SF6">
    <property type="entry name" value="MANNOSYL-OLIGOSACCHARIDE ALPHA-1,2-MANNOSIDASE IA-RELATED"/>
    <property type="match status" value="1"/>
</dbReference>